<gene>
    <name evidence="2" type="ORF">GO499_18950</name>
</gene>
<dbReference type="AlphaFoldDB" id="A0A6P1T5Z7"/>
<protein>
    <submittedName>
        <fullName evidence="2">Uncharacterized protein</fullName>
    </submittedName>
</protein>
<keyword evidence="3" id="KW-1185">Reference proteome</keyword>
<evidence type="ECO:0000313" key="2">
    <source>
        <dbReference type="EMBL" id="QHQ37110.1"/>
    </source>
</evidence>
<evidence type="ECO:0000256" key="1">
    <source>
        <dbReference type="SAM" id="Phobius"/>
    </source>
</evidence>
<organism evidence="2 3">
    <name type="scientific">Algicella marina</name>
    <dbReference type="NCBI Taxonomy" id="2683284"/>
    <lineage>
        <taxon>Bacteria</taxon>
        <taxon>Pseudomonadati</taxon>
        <taxon>Pseudomonadota</taxon>
        <taxon>Alphaproteobacteria</taxon>
        <taxon>Rhodobacterales</taxon>
        <taxon>Paracoccaceae</taxon>
        <taxon>Algicella</taxon>
    </lineage>
</organism>
<dbReference type="KEGG" id="amaq:GO499_18950"/>
<keyword evidence="1" id="KW-1133">Transmembrane helix</keyword>
<keyword evidence="1" id="KW-0812">Transmembrane</keyword>
<proteinExistence type="predicted"/>
<dbReference type="RefSeq" id="WP_161863651.1">
    <property type="nucleotide sequence ID" value="NZ_CP046620.1"/>
</dbReference>
<accession>A0A6P1T5Z7</accession>
<feature type="transmembrane region" description="Helical" evidence="1">
    <location>
        <begin position="30"/>
        <end position="47"/>
    </location>
</feature>
<name>A0A6P1T5Z7_9RHOB</name>
<feature type="transmembrane region" description="Helical" evidence="1">
    <location>
        <begin position="6"/>
        <end position="23"/>
    </location>
</feature>
<keyword evidence="1" id="KW-0472">Membrane</keyword>
<evidence type="ECO:0000313" key="3">
    <source>
        <dbReference type="Proteomes" id="UP000464495"/>
    </source>
</evidence>
<dbReference type="EMBL" id="CP046620">
    <property type="protein sequence ID" value="QHQ37110.1"/>
    <property type="molecule type" value="Genomic_DNA"/>
</dbReference>
<reference evidence="2 3" key="1">
    <citation type="submission" date="2019-12" db="EMBL/GenBank/DDBJ databases">
        <title>Complete genome sequence of Algicella marina strain 9Alg 56(T) isolated from the red alga Tichocarpus crinitus.</title>
        <authorList>
            <person name="Kim S.-G."/>
            <person name="Nedashkovskaya O.I."/>
        </authorList>
    </citation>
    <scope>NUCLEOTIDE SEQUENCE [LARGE SCALE GENOMIC DNA]</scope>
    <source>
        <strain evidence="2 3">9Alg 56</strain>
    </source>
</reference>
<sequence length="174" mass="18586">MRDYLTQPGIAGLLAMLLIAFFLVSGRARVGMLLGMLLSVVVVGVILQRQDAFDPPAPGEFRAPEAAEEEPEVEMPRLTASQRAGAQRLAIGAVRQGRLTGAGVAVYRLPRGNFEVLVRGGGVLASLHEAAGGDIATYRPDPKGATIRPDGAYLRVGNSGARSGWYEVRFVRKE</sequence>
<dbReference type="Proteomes" id="UP000464495">
    <property type="component" value="Chromosome"/>
</dbReference>